<organism evidence="2 3">
    <name type="scientific">Streptomyces asoensis</name>
    <dbReference type="NCBI Taxonomy" id="249586"/>
    <lineage>
        <taxon>Bacteria</taxon>
        <taxon>Bacillati</taxon>
        <taxon>Actinomycetota</taxon>
        <taxon>Actinomycetes</taxon>
        <taxon>Kitasatosporales</taxon>
        <taxon>Streptomycetaceae</taxon>
        <taxon>Streptomyces</taxon>
    </lineage>
</organism>
<name>A0ABQ3SCH5_9ACTN</name>
<evidence type="ECO:0000256" key="1">
    <source>
        <dbReference type="SAM" id="MobiDB-lite"/>
    </source>
</evidence>
<feature type="region of interest" description="Disordered" evidence="1">
    <location>
        <begin position="67"/>
        <end position="118"/>
    </location>
</feature>
<keyword evidence="3" id="KW-1185">Reference proteome</keyword>
<accession>A0ABQ3SCH5</accession>
<evidence type="ECO:0000313" key="3">
    <source>
        <dbReference type="Proteomes" id="UP000649259"/>
    </source>
</evidence>
<evidence type="ECO:0000313" key="2">
    <source>
        <dbReference type="EMBL" id="GHI65826.1"/>
    </source>
</evidence>
<comment type="caution">
    <text evidence="2">The sequence shown here is derived from an EMBL/GenBank/DDBJ whole genome shotgun (WGS) entry which is preliminary data.</text>
</comment>
<sequence length="118" mass="13096">MQRTRSSPRQRSPLGNAAIYELLASATTSFSPFLELTATEAHTARDNVAVAWHGSAITRDLKPVNWSGINVLEPPRPRPQWRNAASDSAGHRFPRTSGLRSFRPRVQQQSHARCPPQG</sequence>
<reference evidence="3" key="1">
    <citation type="submission" date="2023-07" db="EMBL/GenBank/DDBJ databases">
        <title>Whole genome shotgun sequence of Streptomyces cacaoi subsp. asoensis NBRC 13813.</title>
        <authorList>
            <person name="Komaki H."/>
            <person name="Tamura T."/>
        </authorList>
    </citation>
    <scope>NUCLEOTIDE SEQUENCE [LARGE SCALE GENOMIC DNA]</scope>
    <source>
        <strain evidence="3">NBRC 13813</strain>
    </source>
</reference>
<gene>
    <name evidence="2" type="ORF">Saso_74760</name>
</gene>
<dbReference type="Proteomes" id="UP000649259">
    <property type="component" value="Unassembled WGS sequence"/>
</dbReference>
<proteinExistence type="predicted"/>
<dbReference type="EMBL" id="BNEB01000006">
    <property type="protein sequence ID" value="GHI65826.1"/>
    <property type="molecule type" value="Genomic_DNA"/>
</dbReference>
<protein>
    <submittedName>
        <fullName evidence="2">Uncharacterized protein</fullName>
    </submittedName>
</protein>